<proteinExistence type="predicted"/>
<dbReference type="STRING" id="205920.ECH_0259"/>
<dbReference type="Proteomes" id="UP000008320">
    <property type="component" value="Chromosome"/>
</dbReference>
<keyword evidence="2" id="KW-0812">Transmembrane</keyword>
<evidence type="ECO:0000256" key="2">
    <source>
        <dbReference type="SAM" id="Phobius"/>
    </source>
</evidence>
<sequence length="118" mass="13500">MNNTNITNSTQSNNSTNSDNSVTIYAPIIAITCLFILMIIICRRMHRNRENQVSTTAPSRSTSFEIRRHTNFTNYVLYDSFYEPELTDREVMALVDVDAPHNNTRRHNNSNSTNASGR</sequence>
<evidence type="ECO:0000313" key="4">
    <source>
        <dbReference type="Proteomes" id="UP000008320"/>
    </source>
</evidence>
<reference evidence="3 4" key="1">
    <citation type="journal article" date="2006" name="PLoS Genet.">
        <title>Comparative genomics of emerging human ehrlichiosis agents.</title>
        <authorList>
            <person name="Dunning Hotopp J.C."/>
            <person name="Lin M."/>
            <person name="Madupu R."/>
            <person name="Crabtree J."/>
            <person name="Angiuoli S.V."/>
            <person name="Eisen J.A."/>
            <person name="Seshadri R."/>
            <person name="Ren Q."/>
            <person name="Wu M."/>
            <person name="Utterback T.R."/>
            <person name="Smith S."/>
            <person name="Lewis M."/>
            <person name="Khouri H."/>
            <person name="Zhang C."/>
            <person name="Niu H."/>
            <person name="Lin Q."/>
            <person name="Ohashi N."/>
            <person name="Zhi N."/>
            <person name="Nelson W."/>
            <person name="Brinkac L.M."/>
            <person name="Dodson R.J."/>
            <person name="Rosovitz M.J."/>
            <person name="Sundaram J."/>
            <person name="Daugherty S.C."/>
            <person name="Davidsen T."/>
            <person name="Durkin A.S."/>
            <person name="Gwinn M."/>
            <person name="Haft D.H."/>
            <person name="Selengut J.D."/>
            <person name="Sullivan S.A."/>
            <person name="Zafar N."/>
            <person name="Zhou L."/>
            <person name="Benahmed F."/>
            <person name="Forberger H."/>
            <person name="Halpin R."/>
            <person name="Mulligan S."/>
            <person name="Robinson J."/>
            <person name="White O."/>
            <person name="Rikihisa Y."/>
            <person name="Tettelin H."/>
        </authorList>
    </citation>
    <scope>NUCLEOTIDE SEQUENCE [LARGE SCALE GENOMIC DNA]</scope>
    <source>
        <strain evidence="4">ATCC CRL-10679 / Arkansas</strain>
    </source>
</reference>
<name>Q2GHK3_EHRCR</name>
<dbReference type="AlphaFoldDB" id="Q2GHK3"/>
<feature type="region of interest" description="Disordered" evidence="1">
    <location>
        <begin position="98"/>
        <end position="118"/>
    </location>
</feature>
<gene>
    <name evidence="3" type="ordered locus">ECH_0259</name>
</gene>
<keyword evidence="2" id="KW-1133">Transmembrane helix</keyword>
<dbReference type="EMBL" id="CP000236">
    <property type="protein sequence ID" value="ABD44692.1"/>
    <property type="molecule type" value="Genomic_DNA"/>
</dbReference>
<evidence type="ECO:0000313" key="3">
    <source>
        <dbReference type="EMBL" id="ABD44692.1"/>
    </source>
</evidence>
<evidence type="ECO:0000256" key="1">
    <source>
        <dbReference type="SAM" id="MobiDB-lite"/>
    </source>
</evidence>
<organism evidence="3 4">
    <name type="scientific">Ehrlichia chaffeensis (strain ATCC CRL-10679 / Arkansas)</name>
    <dbReference type="NCBI Taxonomy" id="205920"/>
    <lineage>
        <taxon>Bacteria</taxon>
        <taxon>Pseudomonadati</taxon>
        <taxon>Pseudomonadota</taxon>
        <taxon>Alphaproteobacteria</taxon>
        <taxon>Rickettsiales</taxon>
        <taxon>Anaplasmataceae</taxon>
        <taxon>Ehrlichia</taxon>
    </lineage>
</organism>
<feature type="transmembrane region" description="Helical" evidence="2">
    <location>
        <begin position="22"/>
        <end position="42"/>
    </location>
</feature>
<dbReference type="HOGENOM" id="CLU_2069403_0_0_5"/>
<keyword evidence="2" id="KW-0472">Membrane</keyword>
<keyword evidence="4" id="KW-1185">Reference proteome</keyword>
<feature type="compositionally biased region" description="Low complexity" evidence="1">
    <location>
        <begin position="109"/>
        <end position="118"/>
    </location>
</feature>
<dbReference type="RefSeq" id="WP_011452489.1">
    <property type="nucleotide sequence ID" value="NC_007799.1"/>
</dbReference>
<accession>Q2GHK3</accession>
<dbReference type="KEGG" id="ech:ECH_0259"/>
<protein>
    <submittedName>
        <fullName evidence="3">Uncharacterized protein</fullName>
    </submittedName>
</protein>